<accession>A0A382Z861</accession>
<dbReference type="EMBL" id="UINC01181600">
    <property type="protein sequence ID" value="SVD91369.1"/>
    <property type="molecule type" value="Genomic_DNA"/>
</dbReference>
<dbReference type="AlphaFoldDB" id="A0A382Z861"/>
<sequence>SFDSIKENDDFSNPDWNDVHHFRIRISGKGNDNNFGQIGIASIELVGNQWKNLGVVSNDYSFNAVDNEDDYTSSDNIIIEVVNTYQNEDYVPPPDVVVNTTQSTIDNTEYEEMEQSLVISFEECESTCNNIWDEGVCQFTTGCIWNNDSGSCVLGEECGIQANSSAFIKKIFPYSGYDSQRQNSFFAYKNMEMYYKAINKSNYGFDSDDWEGNVCTADDDVEMVFRFGKDDNYYEITQTLDNNCEGNNCNDAWNNLNIN</sequence>
<feature type="non-terminal residue" evidence="1">
    <location>
        <position position="1"/>
    </location>
</feature>
<proteinExistence type="predicted"/>
<name>A0A382Z861_9ZZZZ</name>
<feature type="non-terminal residue" evidence="1">
    <location>
        <position position="259"/>
    </location>
</feature>
<organism evidence="1">
    <name type="scientific">marine metagenome</name>
    <dbReference type="NCBI Taxonomy" id="408172"/>
    <lineage>
        <taxon>unclassified sequences</taxon>
        <taxon>metagenomes</taxon>
        <taxon>ecological metagenomes</taxon>
    </lineage>
</organism>
<evidence type="ECO:0000313" key="1">
    <source>
        <dbReference type="EMBL" id="SVD91369.1"/>
    </source>
</evidence>
<gene>
    <name evidence="1" type="ORF">METZ01_LOCUS444223</name>
</gene>
<protein>
    <submittedName>
        <fullName evidence="1">Uncharacterized protein</fullName>
    </submittedName>
</protein>
<reference evidence="1" key="1">
    <citation type="submission" date="2018-05" db="EMBL/GenBank/DDBJ databases">
        <authorList>
            <person name="Lanie J.A."/>
            <person name="Ng W.-L."/>
            <person name="Kazmierczak K.M."/>
            <person name="Andrzejewski T.M."/>
            <person name="Davidsen T.M."/>
            <person name="Wayne K.J."/>
            <person name="Tettelin H."/>
            <person name="Glass J.I."/>
            <person name="Rusch D."/>
            <person name="Podicherti R."/>
            <person name="Tsui H.-C.T."/>
            <person name="Winkler M.E."/>
        </authorList>
    </citation>
    <scope>NUCLEOTIDE SEQUENCE</scope>
</reference>